<dbReference type="PANTHER" id="PTHR47363:SF1">
    <property type="entry name" value="GLUCOKINASE"/>
    <property type="match status" value="1"/>
</dbReference>
<comment type="caution">
    <text evidence="5">The sequence shown here is derived from an EMBL/GenBank/DDBJ whole genome shotgun (WGS) entry which is preliminary data.</text>
</comment>
<dbReference type="InterPro" id="IPR043129">
    <property type="entry name" value="ATPase_NBD"/>
</dbReference>
<dbReference type="SUPFAM" id="SSF53067">
    <property type="entry name" value="Actin-like ATPase domain"/>
    <property type="match status" value="1"/>
</dbReference>
<dbReference type="EMBL" id="CAUYUJ010008258">
    <property type="protein sequence ID" value="CAK0823413.1"/>
    <property type="molecule type" value="Genomic_DNA"/>
</dbReference>
<dbReference type="PANTHER" id="PTHR47363">
    <property type="entry name" value="GLUCOKINASE"/>
    <property type="match status" value="1"/>
</dbReference>
<dbReference type="Pfam" id="PF10539">
    <property type="entry name" value="Dev_Cell_Death"/>
    <property type="match status" value="1"/>
</dbReference>
<feature type="non-terminal residue" evidence="5">
    <location>
        <position position="595"/>
    </location>
</feature>
<evidence type="ECO:0000313" key="6">
    <source>
        <dbReference type="Proteomes" id="UP001189429"/>
    </source>
</evidence>
<feature type="compositionally biased region" description="Gly residues" evidence="3">
    <location>
        <begin position="147"/>
        <end position="159"/>
    </location>
</feature>
<evidence type="ECO:0000256" key="2">
    <source>
        <dbReference type="ARBA" id="ARBA00022777"/>
    </source>
</evidence>
<dbReference type="InterPro" id="IPR003836">
    <property type="entry name" value="Glucokinase"/>
</dbReference>
<proteinExistence type="predicted"/>
<protein>
    <recommendedName>
        <fullName evidence="4">DCD domain-containing protein</fullName>
    </recommendedName>
</protein>
<evidence type="ECO:0000259" key="4">
    <source>
        <dbReference type="PROSITE" id="PS51222"/>
    </source>
</evidence>
<dbReference type="PROSITE" id="PS51222">
    <property type="entry name" value="DCD"/>
    <property type="match status" value="1"/>
</dbReference>
<feature type="domain" description="DCD" evidence="4">
    <location>
        <begin position="185"/>
        <end position="324"/>
    </location>
</feature>
<evidence type="ECO:0000313" key="5">
    <source>
        <dbReference type="EMBL" id="CAK0823413.1"/>
    </source>
</evidence>
<feature type="compositionally biased region" description="Acidic residues" evidence="3">
    <location>
        <begin position="47"/>
        <end position="94"/>
    </location>
</feature>
<gene>
    <name evidence="5" type="ORF">PCOR1329_LOCUS24123</name>
</gene>
<dbReference type="InterPro" id="IPR013989">
    <property type="entry name" value="Dev_and_cell_death_domain"/>
</dbReference>
<organism evidence="5 6">
    <name type="scientific">Prorocentrum cordatum</name>
    <dbReference type="NCBI Taxonomy" id="2364126"/>
    <lineage>
        <taxon>Eukaryota</taxon>
        <taxon>Sar</taxon>
        <taxon>Alveolata</taxon>
        <taxon>Dinophyceae</taxon>
        <taxon>Prorocentrales</taxon>
        <taxon>Prorocentraceae</taxon>
        <taxon>Prorocentrum</taxon>
    </lineage>
</organism>
<name>A0ABN9RVN8_9DINO</name>
<sequence length="595" mass="62457">MDDTAAAGEGEGEDVLIVDDMCDGDEQIVLSYMDVDEEDCAHQAEDAAAEEVAEEEAAEELEPEVAEDATEEAADEAEEAAQEALADEAAEEAAEGAAEGAAGEGAPGEEEPAAECAEEGGAAAEDAPAGAPDVVVLDDDDEDVGSVEGGGGSPGGGGPVPVSATSALVEAAAPPAVGSGAEGAESPEGFVFVCNAENFGECQRHQLFGAAAWQLKKMKEHITPDTLLFLYNYSTERLYGTFVASGEADMNVVSGAFKGQFNAQVPASPLDDLILEASVPKRLQAGPKSAAEVASILEALQAGRRAAPEVQQAWGIEAPSAPAEEPPHKRRRISPALRVPQLTSRTVPGLDQTAKGSLGARPRAVRILPQSALCVVLSRDRGAGVHRFSGWNRISVERVVSGKGICNIYEYLAWKYPDKVDVDMHAEFLMNAGDAGVVAKHAAPGTLCRQALCIFAECYGAATGSMAIQDGFMPFRGLFITGGVSKKLEHLLKDGQGSFIKALHDKGRVSPLLDQVPLYLVKSDDMGQRGAHLRSVRLLQECLAGQQSRFDDSEHLDEALLVEPRSVMAYGSGAESASPSELLELVESFEKSRSP</sequence>
<dbReference type="Pfam" id="PF02685">
    <property type="entry name" value="Glucokinase"/>
    <property type="match status" value="1"/>
</dbReference>
<keyword evidence="1" id="KW-0808">Transferase</keyword>
<evidence type="ECO:0000256" key="1">
    <source>
        <dbReference type="ARBA" id="ARBA00022679"/>
    </source>
</evidence>
<evidence type="ECO:0000256" key="3">
    <source>
        <dbReference type="SAM" id="MobiDB-lite"/>
    </source>
</evidence>
<feature type="compositionally biased region" description="Acidic residues" evidence="3">
    <location>
        <begin position="107"/>
        <end position="118"/>
    </location>
</feature>
<feature type="compositionally biased region" description="Acidic residues" evidence="3">
    <location>
        <begin position="136"/>
        <end position="145"/>
    </location>
</feature>
<dbReference type="Gene3D" id="3.40.367.20">
    <property type="match status" value="1"/>
</dbReference>
<feature type="compositionally biased region" description="Low complexity" evidence="3">
    <location>
        <begin position="119"/>
        <end position="135"/>
    </location>
</feature>
<feature type="region of interest" description="Disordered" evidence="3">
    <location>
        <begin position="41"/>
        <end position="163"/>
    </location>
</feature>
<accession>A0ABN9RVN8</accession>
<reference evidence="5" key="1">
    <citation type="submission" date="2023-10" db="EMBL/GenBank/DDBJ databases">
        <authorList>
            <person name="Chen Y."/>
            <person name="Shah S."/>
            <person name="Dougan E. K."/>
            <person name="Thang M."/>
            <person name="Chan C."/>
        </authorList>
    </citation>
    <scope>NUCLEOTIDE SEQUENCE [LARGE SCALE GENOMIC DNA]</scope>
</reference>
<keyword evidence="6" id="KW-1185">Reference proteome</keyword>
<keyword evidence="2" id="KW-0418">Kinase</keyword>
<dbReference type="Proteomes" id="UP001189429">
    <property type="component" value="Unassembled WGS sequence"/>
</dbReference>
<dbReference type="SMART" id="SM00767">
    <property type="entry name" value="DCD"/>
    <property type="match status" value="1"/>
</dbReference>